<name>A0A0H2RND4_9AGAM</name>
<keyword evidence="4" id="KW-1185">Reference proteome</keyword>
<dbReference type="EMBL" id="KQ085959">
    <property type="protein sequence ID" value="KLO13450.1"/>
    <property type="molecule type" value="Genomic_DNA"/>
</dbReference>
<gene>
    <name evidence="3" type="ORF">SCHPADRAFT_362603</name>
</gene>
<reference evidence="3 4" key="1">
    <citation type="submission" date="2015-04" db="EMBL/GenBank/DDBJ databases">
        <title>Complete genome sequence of Schizopora paradoxa KUC8140, a cosmopolitan wood degrader in East Asia.</title>
        <authorList>
            <consortium name="DOE Joint Genome Institute"/>
            <person name="Min B."/>
            <person name="Park H."/>
            <person name="Jang Y."/>
            <person name="Kim J.-J."/>
            <person name="Kim K.H."/>
            <person name="Pangilinan J."/>
            <person name="Lipzen A."/>
            <person name="Riley R."/>
            <person name="Grigoriev I.V."/>
            <person name="Spatafora J.W."/>
            <person name="Choi I.-G."/>
        </authorList>
    </citation>
    <scope>NUCLEOTIDE SEQUENCE [LARGE SCALE GENOMIC DNA]</scope>
    <source>
        <strain evidence="3 4">KUC8140</strain>
    </source>
</reference>
<protein>
    <submittedName>
        <fullName evidence="3">Uncharacterized protein</fullName>
    </submittedName>
</protein>
<evidence type="ECO:0000256" key="1">
    <source>
        <dbReference type="SAM" id="MobiDB-lite"/>
    </source>
</evidence>
<evidence type="ECO:0000313" key="4">
    <source>
        <dbReference type="Proteomes" id="UP000053477"/>
    </source>
</evidence>
<keyword evidence="2" id="KW-0732">Signal</keyword>
<evidence type="ECO:0000313" key="3">
    <source>
        <dbReference type="EMBL" id="KLO13450.1"/>
    </source>
</evidence>
<dbReference type="AlphaFoldDB" id="A0A0H2RND4"/>
<organism evidence="3 4">
    <name type="scientific">Schizopora paradoxa</name>
    <dbReference type="NCBI Taxonomy" id="27342"/>
    <lineage>
        <taxon>Eukaryota</taxon>
        <taxon>Fungi</taxon>
        <taxon>Dikarya</taxon>
        <taxon>Basidiomycota</taxon>
        <taxon>Agaricomycotina</taxon>
        <taxon>Agaricomycetes</taxon>
        <taxon>Hymenochaetales</taxon>
        <taxon>Schizoporaceae</taxon>
        <taxon>Schizopora</taxon>
    </lineage>
</organism>
<feature type="signal peptide" evidence="2">
    <location>
        <begin position="1"/>
        <end position="21"/>
    </location>
</feature>
<feature type="compositionally biased region" description="Basic and acidic residues" evidence="1">
    <location>
        <begin position="235"/>
        <end position="260"/>
    </location>
</feature>
<dbReference type="InParanoid" id="A0A0H2RND4"/>
<evidence type="ECO:0000256" key="2">
    <source>
        <dbReference type="SAM" id="SignalP"/>
    </source>
</evidence>
<accession>A0A0H2RND4</accession>
<dbReference type="Proteomes" id="UP000053477">
    <property type="component" value="Unassembled WGS sequence"/>
</dbReference>
<feature type="region of interest" description="Disordered" evidence="1">
    <location>
        <begin position="223"/>
        <end position="262"/>
    </location>
</feature>
<feature type="chain" id="PRO_5005201670" evidence="2">
    <location>
        <begin position="22"/>
        <end position="349"/>
    </location>
</feature>
<proteinExistence type="predicted"/>
<sequence length="349" mass="39629">MFIRCLHTVLVSVLTMKFKSSSGPLNSPNLVGTLQYFSNAVDGEDKTSIIVPNNLGLNPTLNKQLKLSVSAVSPKVVAVRKSFEVVGGIVERFSTDGKDAKLRECWKLIEKEYMDFLQESSQLAIHGAEIIHDFLESVLPYLNSSGNLDEKCEELKAYCGTLQEGENQARKFSKTLESVATQVVDFREKWQHRVEEAVGELKDSIKRLEDDIRELGRSIHDVTGNVSELKSPKSNKTEKEKLKKEQQHESLQRQRADKQVGKYSENITSNTDGLRIVWNLIYDDLYLIETHLRVTASGKGQALFQQRLAKLPDQYRVLKDALERYSLALSMEPCTSERSFFGRLRSVFH</sequence>